<feature type="transmembrane region" description="Helical" evidence="2">
    <location>
        <begin position="246"/>
        <end position="267"/>
    </location>
</feature>
<evidence type="ECO:0000313" key="3">
    <source>
        <dbReference type="EMBL" id="KIO25012.1"/>
    </source>
</evidence>
<gene>
    <name evidence="3" type="ORF">M407DRAFT_25651</name>
</gene>
<dbReference type="HOGENOM" id="CLU_065186_1_0_1"/>
<dbReference type="STRING" id="1051891.A0A0C3LUE3"/>
<organism evidence="3 4">
    <name type="scientific">Tulasnella calospora MUT 4182</name>
    <dbReference type="NCBI Taxonomy" id="1051891"/>
    <lineage>
        <taxon>Eukaryota</taxon>
        <taxon>Fungi</taxon>
        <taxon>Dikarya</taxon>
        <taxon>Basidiomycota</taxon>
        <taxon>Agaricomycotina</taxon>
        <taxon>Agaricomycetes</taxon>
        <taxon>Cantharellales</taxon>
        <taxon>Tulasnellaceae</taxon>
        <taxon>Tulasnella</taxon>
    </lineage>
</organism>
<dbReference type="GO" id="GO:0016829">
    <property type="term" value="F:lyase activity"/>
    <property type="evidence" value="ECO:0007669"/>
    <property type="project" value="UniProtKB-KW"/>
</dbReference>
<reference evidence="3 4" key="1">
    <citation type="submission" date="2014-04" db="EMBL/GenBank/DDBJ databases">
        <authorList>
            <consortium name="DOE Joint Genome Institute"/>
            <person name="Kuo A."/>
            <person name="Girlanda M."/>
            <person name="Perotto S."/>
            <person name="Kohler A."/>
            <person name="Nagy L.G."/>
            <person name="Floudas D."/>
            <person name="Copeland A."/>
            <person name="Barry K.W."/>
            <person name="Cichocki N."/>
            <person name="Veneault-Fourrey C."/>
            <person name="LaButti K."/>
            <person name="Lindquist E.A."/>
            <person name="Lipzen A."/>
            <person name="Lundell T."/>
            <person name="Morin E."/>
            <person name="Murat C."/>
            <person name="Sun H."/>
            <person name="Tunlid A."/>
            <person name="Henrissat B."/>
            <person name="Grigoriev I.V."/>
            <person name="Hibbett D.S."/>
            <person name="Martin F."/>
            <person name="Nordberg H.P."/>
            <person name="Cantor M.N."/>
            <person name="Hua S.X."/>
        </authorList>
    </citation>
    <scope>NUCLEOTIDE SEQUENCE [LARGE SCALE GENOMIC DNA]</scope>
    <source>
        <strain evidence="3 4">MUT 4182</strain>
    </source>
</reference>
<reference evidence="4" key="2">
    <citation type="submission" date="2015-01" db="EMBL/GenBank/DDBJ databases">
        <title>Evolutionary Origins and Diversification of the Mycorrhizal Mutualists.</title>
        <authorList>
            <consortium name="DOE Joint Genome Institute"/>
            <consortium name="Mycorrhizal Genomics Consortium"/>
            <person name="Kohler A."/>
            <person name="Kuo A."/>
            <person name="Nagy L.G."/>
            <person name="Floudas D."/>
            <person name="Copeland A."/>
            <person name="Barry K.W."/>
            <person name="Cichocki N."/>
            <person name="Veneault-Fourrey C."/>
            <person name="LaButti K."/>
            <person name="Lindquist E.A."/>
            <person name="Lipzen A."/>
            <person name="Lundell T."/>
            <person name="Morin E."/>
            <person name="Murat C."/>
            <person name="Riley R."/>
            <person name="Ohm R."/>
            <person name="Sun H."/>
            <person name="Tunlid A."/>
            <person name="Henrissat B."/>
            <person name="Grigoriev I.V."/>
            <person name="Hibbett D.S."/>
            <person name="Martin F."/>
        </authorList>
    </citation>
    <scope>NUCLEOTIDE SEQUENCE [LARGE SCALE GENOMIC DNA]</scope>
    <source>
        <strain evidence="4">MUT 4182</strain>
    </source>
</reference>
<keyword evidence="2" id="KW-1133">Transmembrane helix</keyword>
<dbReference type="EMBL" id="KN823050">
    <property type="protein sequence ID" value="KIO25012.1"/>
    <property type="molecule type" value="Genomic_DNA"/>
</dbReference>
<keyword evidence="3" id="KW-0456">Lyase</keyword>
<feature type="transmembrane region" description="Helical" evidence="2">
    <location>
        <begin position="199"/>
        <end position="226"/>
    </location>
</feature>
<feature type="transmembrane region" description="Helical" evidence="2">
    <location>
        <begin position="33"/>
        <end position="53"/>
    </location>
</feature>
<feature type="region of interest" description="Disordered" evidence="1">
    <location>
        <begin position="360"/>
        <end position="408"/>
    </location>
</feature>
<evidence type="ECO:0000256" key="2">
    <source>
        <dbReference type="SAM" id="Phobius"/>
    </source>
</evidence>
<dbReference type="Proteomes" id="UP000054248">
    <property type="component" value="Unassembled WGS sequence"/>
</dbReference>
<dbReference type="OrthoDB" id="3046318at2759"/>
<sequence>MSSASVTPSTLSNDSNSNIYINPDHRTPNILLAWYWILIVGGQILLPFLLATMILSRNVRRDPTLVNMIITWIIFTVVLCMLYYSGHQHGAEPPFGLCLAQASLLSGAPVMSCAAGLALVMQVFLGLRNLVQKVSTSGRMTPKEDRRYQIDTRWRARAFVIVPYILLVVFTIASVIIGLRNRSSVTRSRAWLFCSIDGPIVTAVSVVSALFSAITLIFEAWIAWIFYRHGTQVASTKTESAFNVRIILRVVAFSGYSGFCWLSFIIIGTKWDIVPWILTSCVPLVAFVIFGSQKSVLRVWAFWIPRTPREELQPTSPLTPSPGSYDPNKPFSELAMAKFTAFKGSKPILVALPPQAHLPTVNDDRKLAPTQSRGSSLDEPDGMVEIPLSKNETAEPLDSPADPRDAYGWEKGYKKAASLGH</sequence>
<feature type="transmembrane region" description="Helical" evidence="2">
    <location>
        <begin position="104"/>
        <end position="127"/>
    </location>
</feature>
<keyword evidence="2" id="KW-0472">Membrane</keyword>
<feature type="transmembrane region" description="Helical" evidence="2">
    <location>
        <begin position="65"/>
        <end position="84"/>
    </location>
</feature>
<feature type="transmembrane region" description="Helical" evidence="2">
    <location>
        <begin position="156"/>
        <end position="179"/>
    </location>
</feature>
<keyword evidence="2" id="KW-0812">Transmembrane</keyword>
<evidence type="ECO:0000256" key="1">
    <source>
        <dbReference type="SAM" id="MobiDB-lite"/>
    </source>
</evidence>
<feature type="transmembrane region" description="Helical" evidence="2">
    <location>
        <begin position="273"/>
        <end position="290"/>
    </location>
</feature>
<keyword evidence="4" id="KW-1185">Reference proteome</keyword>
<accession>A0A0C3LUE3</accession>
<proteinExistence type="predicted"/>
<evidence type="ECO:0000313" key="4">
    <source>
        <dbReference type="Proteomes" id="UP000054248"/>
    </source>
</evidence>
<dbReference type="AlphaFoldDB" id="A0A0C3LUE3"/>
<name>A0A0C3LUE3_9AGAM</name>
<protein>
    <submittedName>
        <fullName evidence="3">Polysaccharide lyase family 1 protein</fullName>
    </submittedName>
</protein>